<evidence type="ECO:0000256" key="10">
    <source>
        <dbReference type="ARBA" id="ARBA00023326"/>
    </source>
</evidence>
<gene>
    <name evidence="14" type="ORF">HK100_005762</name>
</gene>
<comment type="caution">
    <text evidence="14">The sequence shown here is derived from an EMBL/GenBank/DDBJ whole genome shotgun (WGS) entry which is preliminary data.</text>
</comment>
<comment type="catalytic activity">
    <reaction evidence="1">
        <text>Hydrolysis of (1-&gt;4)-beta-D-glucosidic linkages in cellulose and cellotetraose, releasing cellobiose from the non-reducing ends of the chains.</text>
        <dbReference type="EC" id="3.2.1.91"/>
    </reaction>
</comment>
<feature type="chain" id="PRO_5042192778" description="Glucanase" evidence="12">
    <location>
        <begin position="19"/>
        <end position="466"/>
    </location>
</feature>
<evidence type="ECO:0000256" key="12">
    <source>
        <dbReference type="SAM" id="SignalP"/>
    </source>
</evidence>
<dbReference type="InterPro" id="IPR013320">
    <property type="entry name" value="ConA-like_dom_sf"/>
</dbReference>
<accession>A0AAD5XBQ5</accession>
<keyword evidence="9 11" id="KW-0326">Glycosidase</keyword>
<dbReference type="GO" id="GO:0005576">
    <property type="term" value="C:extracellular region"/>
    <property type="evidence" value="ECO:0007669"/>
    <property type="project" value="InterPro"/>
</dbReference>
<dbReference type="PROSITE" id="PS51164">
    <property type="entry name" value="CBM1_2"/>
    <property type="match status" value="2"/>
</dbReference>
<evidence type="ECO:0000256" key="5">
    <source>
        <dbReference type="ARBA" id="ARBA00023001"/>
    </source>
</evidence>
<keyword evidence="15" id="KW-1185">Reference proteome</keyword>
<reference evidence="14" key="1">
    <citation type="submission" date="2020-05" db="EMBL/GenBank/DDBJ databases">
        <title>Phylogenomic resolution of chytrid fungi.</title>
        <authorList>
            <person name="Stajich J.E."/>
            <person name="Amses K."/>
            <person name="Simmons R."/>
            <person name="Seto K."/>
            <person name="Myers J."/>
            <person name="Bonds A."/>
            <person name="Quandt C.A."/>
            <person name="Barry K."/>
            <person name="Liu P."/>
            <person name="Grigoriev I."/>
            <person name="Longcore J.E."/>
            <person name="James T.Y."/>
        </authorList>
    </citation>
    <scope>NUCLEOTIDE SEQUENCE</scope>
    <source>
        <strain evidence="14">JEL0513</strain>
    </source>
</reference>
<evidence type="ECO:0000313" key="15">
    <source>
        <dbReference type="Proteomes" id="UP001211907"/>
    </source>
</evidence>
<evidence type="ECO:0000256" key="2">
    <source>
        <dbReference type="ARBA" id="ARBA00006044"/>
    </source>
</evidence>
<evidence type="ECO:0000259" key="13">
    <source>
        <dbReference type="PROSITE" id="PS51164"/>
    </source>
</evidence>
<dbReference type="SUPFAM" id="SSF57180">
    <property type="entry name" value="Cellulose-binding domain"/>
    <property type="match status" value="2"/>
</dbReference>
<keyword evidence="6" id="KW-1015">Disulfide bond</keyword>
<evidence type="ECO:0000256" key="3">
    <source>
        <dbReference type="ARBA" id="ARBA00022729"/>
    </source>
</evidence>
<dbReference type="GO" id="GO:0030245">
    <property type="term" value="P:cellulose catabolic process"/>
    <property type="evidence" value="ECO:0007669"/>
    <property type="project" value="UniProtKB-KW"/>
</dbReference>
<dbReference type="GO" id="GO:0030248">
    <property type="term" value="F:cellulose binding"/>
    <property type="evidence" value="ECO:0007669"/>
    <property type="project" value="InterPro"/>
</dbReference>
<dbReference type="InterPro" id="IPR035971">
    <property type="entry name" value="CBD_sf"/>
</dbReference>
<feature type="domain" description="CBM1" evidence="13">
    <location>
        <begin position="322"/>
        <end position="357"/>
    </location>
</feature>
<dbReference type="SUPFAM" id="SSF49899">
    <property type="entry name" value="Concanavalin A-like lectins/glucanases"/>
    <property type="match status" value="1"/>
</dbReference>
<evidence type="ECO:0000256" key="9">
    <source>
        <dbReference type="ARBA" id="ARBA00023295"/>
    </source>
</evidence>
<evidence type="ECO:0000256" key="7">
    <source>
        <dbReference type="ARBA" id="ARBA00023180"/>
    </source>
</evidence>
<keyword evidence="8" id="KW-0119">Carbohydrate metabolism</keyword>
<dbReference type="InterPro" id="IPR000254">
    <property type="entry name" value="CBD"/>
</dbReference>
<evidence type="ECO:0000256" key="6">
    <source>
        <dbReference type="ARBA" id="ARBA00023157"/>
    </source>
</evidence>
<dbReference type="EMBL" id="JADGJH010002680">
    <property type="protein sequence ID" value="KAJ3095663.1"/>
    <property type="molecule type" value="Genomic_DNA"/>
</dbReference>
<keyword evidence="3 12" id="KW-0732">Signal</keyword>
<dbReference type="EC" id="3.2.1.-" evidence="11"/>
<evidence type="ECO:0000256" key="1">
    <source>
        <dbReference type="ARBA" id="ARBA00001641"/>
    </source>
</evidence>
<keyword evidence="7" id="KW-0325">Glycoprotein</keyword>
<comment type="similarity">
    <text evidence="2 11">Belongs to the glycosyl hydrolase 7 (cellulase C) family.</text>
</comment>
<evidence type="ECO:0000256" key="8">
    <source>
        <dbReference type="ARBA" id="ARBA00023277"/>
    </source>
</evidence>
<protein>
    <recommendedName>
        <fullName evidence="11">Glucanase</fullName>
        <ecNumber evidence="11">3.2.1.-</ecNumber>
    </recommendedName>
</protein>
<keyword evidence="5 11" id="KW-0136">Cellulose degradation</keyword>
<evidence type="ECO:0000256" key="4">
    <source>
        <dbReference type="ARBA" id="ARBA00022801"/>
    </source>
</evidence>
<name>A0AAD5XBQ5_9FUNG</name>
<dbReference type="Pfam" id="PF00840">
    <property type="entry name" value="Glyco_hydro_7"/>
    <property type="match status" value="1"/>
</dbReference>
<dbReference type="GO" id="GO:0016162">
    <property type="term" value="F:cellulose 1,4-beta-cellobiosidase activity"/>
    <property type="evidence" value="ECO:0007669"/>
    <property type="project" value="UniProtKB-EC"/>
</dbReference>
<feature type="domain" description="CBM1" evidence="13">
    <location>
        <begin position="431"/>
        <end position="466"/>
    </location>
</feature>
<dbReference type="PANTHER" id="PTHR33753:SF2">
    <property type="entry name" value="GLYCOSIDE HYDROLASE FAMILY 7 PROTEIN"/>
    <property type="match status" value="1"/>
</dbReference>
<dbReference type="PRINTS" id="PR00734">
    <property type="entry name" value="GLHYDRLASE7"/>
</dbReference>
<keyword evidence="10 11" id="KW-0624">Polysaccharide degradation</keyword>
<dbReference type="Gene3D" id="2.70.100.10">
    <property type="entry name" value="Glycoside hydrolase, family 7, domain"/>
    <property type="match status" value="1"/>
</dbReference>
<dbReference type="InterPro" id="IPR001722">
    <property type="entry name" value="Glyco_hydro_7"/>
</dbReference>
<dbReference type="PROSITE" id="PS00562">
    <property type="entry name" value="CBM1_1"/>
    <property type="match status" value="1"/>
</dbReference>
<evidence type="ECO:0000313" key="14">
    <source>
        <dbReference type="EMBL" id="KAJ3095663.1"/>
    </source>
</evidence>
<feature type="signal peptide" evidence="12">
    <location>
        <begin position="1"/>
        <end position="18"/>
    </location>
</feature>
<proteinExistence type="inferred from homology"/>
<dbReference type="SMART" id="SM00236">
    <property type="entry name" value="fCBD"/>
    <property type="match status" value="2"/>
</dbReference>
<dbReference type="Pfam" id="PF00734">
    <property type="entry name" value="CBM_1"/>
    <property type="match status" value="2"/>
</dbReference>
<organism evidence="14 15">
    <name type="scientific">Physocladia obscura</name>
    <dbReference type="NCBI Taxonomy" id="109957"/>
    <lineage>
        <taxon>Eukaryota</taxon>
        <taxon>Fungi</taxon>
        <taxon>Fungi incertae sedis</taxon>
        <taxon>Chytridiomycota</taxon>
        <taxon>Chytridiomycota incertae sedis</taxon>
        <taxon>Chytridiomycetes</taxon>
        <taxon>Chytridiales</taxon>
        <taxon>Chytriomycetaceae</taxon>
        <taxon>Physocladia</taxon>
    </lineage>
</organism>
<dbReference type="Proteomes" id="UP001211907">
    <property type="component" value="Unassembled WGS sequence"/>
</dbReference>
<dbReference type="AlphaFoldDB" id="A0AAD5XBQ5"/>
<evidence type="ECO:0000256" key="11">
    <source>
        <dbReference type="RuleBase" id="RU361164"/>
    </source>
</evidence>
<dbReference type="InterPro" id="IPR037019">
    <property type="entry name" value="Glyco_hydro_7_sf"/>
</dbReference>
<sequence>MFFFAVSTLLLSARTVFGQSANDLAPFSYTLCTTSTSCVQRSTYLISTNGLADVTSSGNALTTGYNRLILVDPTKLAYEVFKLKNRQLSFTFDISAIPCGSNAAMYFSDMNLSQAVISNSGYCDAQQDCMEFDVIEANVGGQQYTAHPCTLVGPQTGNSCSAWGCDVNTMNSTQIGPNYASGIDVTKPFNVITQFITSDNTDAGTLTSVVQTFTQGSFTLQLAPITEALCLALPANQFDGGLPQMSLGLDAGMTFILSVWQAGSGMDWLDGGSSNPKCSALATPATVSAGFSNFILAPIGTNPATIVIPTTTTSSSPTPSLPCAALYGQCGGTQWTGTTCCVSGAVCSGSTSYYQCVPGTSSTTQTSTTVPTTTTTTTTKTTTTTTAAASTTTTTTTSATKTTTTTLVPSSSTTTTSATTAKSTATTTAANCAVKYGECGGIGWTGATCCVSSTCTFVNAYYSQCL</sequence>
<keyword evidence="4 11" id="KW-0378">Hydrolase</keyword>
<dbReference type="PANTHER" id="PTHR33753">
    <property type="entry name" value="1,4-BETA-D-GLUCAN CELLOBIOHYDROLASE B"/>
    <property type="match status" value="1"/>
</dbReference>